<proteinExistence type="predicted"/>
<dbReference type="EMBL" id="DF952381">
    <property type="protein sequence ID" value="GAN45513.1"/>
    <property type="molecule type" value="Genomic_DNA"/>
</dbReference>
<evidence type="ECO:0000313" key="1">
    <source>
        <dbReference type="EMBL" id="GAN45513.1"/>
    </source>
</evidence>
<accession>A0A0K8QLQ8</accession>
<keyword evidence="3" id="KW-1185">Reference proteome</keyword>
<dbReference type="Pfam" id="PF12686">
    <property type="entry name" value="DUF3800"/>
    <property type="match status" value="1"/>
</dbReference>
<reference evidence="2" key="2">
    <citation type="submission" date="2015-08" db="EMBL/GenBank/DDBJ databases">
        <title>Complete DNA Sequence of Pseudomonas syringae pv. actinidiae, the Causal Agent of Kiwifruit Canker Disease.</title>
        <authorList>
            <person name="Rikkerink E.H.A."/>
            <person name="Fineran P.C."/>
        </authorList>
    </citation>
    <scope>NUCLEOTIDE SEQUENCE</scope>
    <source>
        <strain evidence="2">SkMP5</strain>
    </source>
</reference>
<reference evidence="1" key="1">
    <citation type="submission" date="2015-03" db="EMBL/GenBank/DDBJ databases">
        <title>Draft genome sequence of Mizugakiibacter sediminis skMP5.</title>
        <authorList>
            <person name="Watanabe T."/>
            <person name="Kojima H."/>
            <person name="Fukui M."/>
        </authorList>
    </citation>
    <scope>NUCLEOTIDE SEQUENCE</scope>
    <source>
        <strain evidence="1">SkMP5</strain>
    </source>
</reference>
<dbReference type="STRING" id="1475481.GCA_000953855_00666"/>
<dbReference type="OrthoDB" id="248333at2"/>
<evidence type="ECO:0008006" key="4">
    <source>
        <dbReference type="Google" id="ProtNLM"/>
    </source>
</evidence>
<dbReference type="Proteomes" id="UP000253740">
    <property type="component" value="Unassembled WGS sequence"/>
</dbReference>
<evidence type="ECO:0000313" key="3">
    <source>
        <dbReference type="Proteomes" id="UP000253740"/>
    </source>
</evidence>
<dbReference type="HOGENOM" id="CLU_989203_0_0_6"/>
<organism evidence="2">
    <name type="scientific">Mizugakiibacter sediminis</name>
    <dbReference type="NCBI Taxonomy" id="1475481"/>
    <lineage>
        <taxon>Bacteria</taxon>
        <taxon>Pseudomonadati</taxon>
        <taxon>Pseudomonadota</taxon>
        <taxon>Gammaproteobacteria</taxon>
        <taxon>Lysobacterales</taxon>
        <taxon>Rhodanobacteraceae</taxon>
        <taxon>Mizugakiibacter</taxon>
    </lineage>
</organism>
<dbReference type="AlphaFoldDB" id="A0A0K8QLQ8"/>
<name>A0A0K8QLQ8_9GAMM</name>
<evidence type="ECO:0000313" key="2">
    <source>
        <dbReference type="EMBL" id="GAP65367.1"/>
    </source>
</evidence>
<dbReference type="RefSeq" id="WP_062535075.1">
    <property type="nucleotide sequence ID" value="NZ_DF970159.1"/>
</dbReference>
<gene>
    <name evidence="1" type="ORF">MBSD_2062</name>
    <name evidence="2" type="ORF">MBSD_n0656</name>
</gene>
<dbReference type="EMBL" id="DF970159">
    <property type="protein sequence ID" value="GAP65367.1"/>
    <property type="molecule type" value="Genomic_DNA"/>
</dbReference>
<sequence length="281" mass="32711">MARELVLYCDESDISGRHFANFYGGLLVESRHLAEVEERILARREALRLRDEVKWQKISETYAPKYAELMDAVFDLAEEGKLKLRVMFTQNYFSATGLSSEQRENAFFLLYYQFVKHAFGLRHAGLPGARTRLRLLFDQLPDTQDKREAFKGYIAGLNRWHGFQQAGIVLPPDAIGEVDSKQHALLQCIDVVLGAMQFRLNDKHKEKPPGARRRGKRTIAKERVYKHILARVRRIYPGFNIGISTSMRGDYANRWHDPYRHWLFVSSNSQVRPEFGKHKKK</sequence>
<protein>
    <recommendedName>
        <fullName evidence="4">DUF3800 domain-containing protein</fullName>
    </recommendedName>
</protein>
<dbReference type="InterPro" id="IPR024524">
    <property type="entry name" value="DUF3800"/>
</dbReference>